<name>A0A4R0MLC0_9SPHI</name>
<evidence type="ECO:0000313" key="2">
    <source>
        <dbReference type="EMBL" id="TCC87461.1"/>
    </source>
</evidence>
<dbReference type="AlphaFoldDB" id="A0A4R0MLC0"/>
<keyword evidence="3" id="KW-1185">Reference proteome</keyword>
<reference evidence="2 3" key="1">
    <citation type="submission" date="2019-02" db="EMBL/GenBank/DDBJ databases">
        <title>Pedobacter sp. RP-3-8 sp. nov., isolated from Arctic soil.</title>
        <authorList>
            <person name="Dahal R.H."/>
        </authorList>
    </citation>
    <scope>NUCLEOTIDE SEQUENCE [LARGE SCALE GENOMIC DNA]</scope>
    <source>
        <strain evidence="2 3">RP-3-8</strain>
    </source>
</reference>
<evidence type="ECO:0000256" key="1">
    <source>
        <dbReference type="SAM" id="MobiDB-lite"/>
    </source>
</evidence>
<dbReference type="EMBL" id="SJSM01000023">
    <property type="protein sequence ID" value="TCC87461.1"/>
    <property type="molecule type" value="Genomic_DNA"/>
</dbReference>
<feature type="compositionally biased region" description="Polar residues" evidence="1">
    <location>
        <begin position="1"/>
        <end position="12"/>
    </location>
</feature>
<evidence type="ECO:0000313" key="3">
    <source>
        <dbReference type="Proteomes" id="UP000291117"/>
    </source>
</evidence>
<sequence length="265" mass="28906">MVLVTGFTTNDALAQRGGSGTPRPSRPSGGTRPPSVGTRPPSGGRPPSVSRPPSGGRPPSVGVRPPSYRPNRPPQYRPNYHYHRPGVSYHRPYYGFYSYYRPFLGISLSVLPFGYYPFYYGPNQFYYAGGFFYQQADNGYKVVVPPVGAQVPSIPSEAKAISINGQNYYEYKGVYYNSTVDANGKTVYVVAGKDGVLETDGKTDAGPLDDVGPLPKIGDVVDELPADTRDVVIKGVLYYVSQEGVYYEKVIDGDKVTYKVIGIGN</sequence>
<gene>
    <name evidence="2" type="ORF">EZ444_22520</name>
</gene>
<feature type="region of interest" description="Disordered" evidence="1">
    <location>
        <begin position="1"/>
        <end position="82"/>
    </location>
</feature>
<dbReference type="OrthoDB" id="660033at2"/>
<protein>
    <submittedName>
        <fullName evidence="2">Uncharacterized protein</fullName>
    </submittedName>
</protein>
<dbReference type="Proteomes" id="UP000291117">
    <property type="component" value="Unassembled WGS sequence"/>
</dbReference>
<comment type="caution">
    <text evidence="2">The sequence shown here is derived from an EMBL/GenBank/DDBJ whole genome shotgun (WGS) entry which is preliminary data.</text>
</comment>
<feature type="compositionally biased region" description="Low complexity" evidence="1">
    <location>
        <begin position="21"/>
        <end position="66"/>
    </location>
</feature>
<feature type="compositionally biased region" description="Pro residues" evidence="1">
    <location>
        <begin position="67"/>
        <end position="76"/>
    </location>
</feature>
<accession>A0A4R0MLC0</accession>
<dbReference type="InterPro" id="IPR045398">
    <property type="entry name" value="DUF6515"/>
</dbReference>
<dbReference type="Pfam" id="PF20125">
    <property type="entry name" value="DUF6515"/>
    <property type="match status" value="1"/>
</dbReference>
<proteinExistence type="predicted"/>
<organism evidence="2 3">
    <name type="scientific">Pedobacter hiemivivus</name>
    <dbReference type="NCBI Taxonomy" id="2530454"/>
    <lineage>
        <taxon>Bacteria</taxon>
        <taxon>Pseudomonadati</taxon>
        <taxon>Bacteroidota</taxon>
        <taxon>Sphingobacteriia</taxon>
        <taxon>Sphingobacteriales</taxon>
        <taxon>Sphingobacteriaceae</taxon>
        <taxon>Pedobacter</taxon>
    </lineage>
</organism>